<dbReference type="Proteomes" id="UP000319383">
    <property type="component" value="Chromosome"/>
</dbReference>
<sequence length="452" mass="49100">MTIHIPGLSPLDRRSFLFTASGLGAAVLTGSAQGAEGRPPVTSPRATSGDRVAEPDWEERLTVTVGPKDAQLVGSDDKVLQAAVDYVARLGGGTVKILPGVYKTRSAVHLASRVRIVGSGPDSVIIKEPSHSAKLAEDSDWYDQEVTLAAGHGFRVGDAVCLRTKNADNGSNEVLKRTFVARSGNRFKLDKGLRKNLWLSGKPTASALHALFEGEHVENVVIENLTLDGNRENNENFNGNYGGCVFMQDCNNITLRNVTTRNYNGDGISWQICHDVVVENCHSHDNADLGLHPGSGSQRPVIVGNKLERNGIGVFFCWGVKYGLCEKNLIEANTKYGVSIGHCDTDNLIRNNDILRSGRVGVLFRVDERGKNFAPHRNTVADNRIIDSGAEKGVAVDLQGKLESITIRGNDIRETRGAGERVGIQIGKQIKDLRLEDNEIQGFSTQVSDNRE</sequence>
<feature type="domain" description="Right handed beta helix" evidence="3">
    <location>
        <begin position="234"/>
        <end position="362"/>
    </location>
</feature>
<dbReference type="InterPro" id="IPR051550">
    <property type="entry name" value="SCF-Subunits/Alg-Epimerases"/>
</dbReference>
<keyword evidence="1" id="KW-0677">Repeat</keyword>
<feature type="region of interest" description="Disordered" evidence="2">
    <location>
        <begin position="31"/>
        <end position="51"/>
    </location>
</feature>
<accession>A0A517ZU82</accession>
<dbReference type="InterPro" id="IPR006311">
    <property type="entry name" value="TAT_signal"/>
</dbReference>
<dbReference type="KEGG" id="sdyn:Mal52_45330"/>
<dbReference type="PROSITE" id="PS51318">
    <property type="entry name" value="TAT"/>
    <property type="match status" value="1"/>
</dbReference>
<dbReference type="InterPro" id="IPR006626">
    <property type="entry name" value="PbH1"/>
</dbReference>
<evidence type="ECO:0000313" key="5">
    <source>
        <dbReference type="Proteomes" id="UP000319383"/>
    </source>
</evidence>
<gene>
    <name evidence="4" type="ORF">Mal52_45330</name>
</gene>
<dbReference type="Pfam" id="PF13229">
    <property type="entry name" value="Beta_helix"/>
    <property type="match status" value="1"/>
</dbReference>
<evidence type="ECO:0000256" key="1">
    <source>
        <dbReference type="ARBA" id="ARBA00022737"/>
    </source>
</evidence>
<evidence type="ECO:0000259" key="3">
    <source>
        <dbReference type="Pfam" id="PF13229"/>
    </source>
</evidence>
<name>A0A517ZU82_9PLAN</name>
<organism evidence="4 5">
    <name type="scientific">Symmachiella dynata</name>
    <dbReference type="NCBI Taxonomy" id="2527995"/>
    <lineage>
        <taxon>Bacteria</taxon>
        <taxon>Pseudomonadati</taxon>
        <taxon>Planctomycetota</taxon>
        <taxon>Planctomycetia</taxon>
        <taxon>Planctomycetales</taxon>
        <taxon>Planctomycetaceae</taxon>
        <taxon>Symmachiella</taxon>
    </lineage>
</organism>
<dbReference type="InterPro" id="IPR011050">
    <property type="entry name" value="Pectin_lyase_fold/virulence"/>
</dbReference>
<dbReference type="InterPro" id="IPR012334">
    <property type="entry name" value="Pectin_lyas_fold"/>
</dbReference>
<keyword evidence="4" id="KW-0456">Lyase</keyword>
<dbReference type="SUPFAM" id="SSF51126">
    <property type="entry name" value="Pectin lyase-like"/>
    <property type="match status" value="1"/>
</dbReference>
<proteinExistence type="predicted"/>
<dbReference type="SMART" id="SM00710">
    <property type="entry name" value="PbH1"/>
    <property type="match status" value="8"/>
</dbReference>
<protein>
    <submittedName>
        <fullName evidence="4">Pectate lyase superfamily protein</fullName>
    </submittedName>
</protein>
<evidence type="ECO:0000256" key="2">
    <source>
        <dbReference type="SAM" id="MobiDB-lite"/>
    </source>
</evidence>
<dbReference type="PANTHER" id="PTHR22990:SF15">
    <property type="entry name" value="F-BOX ONLY PROTEIN 10"/>
    <property type="match status" value="1"/>
</dbReference>
<dbReference type="AlphaFoldDB" id="A0A517ZU82"/>
<dbReference type="EMBL" id="CP036276">
    <property type="protein sequence ID" value="QDU46036.1"/>
    <property type="molecule type" value="Genomic_DNA"/>
</dbReference>
<reference evidence="4 5" key="1">
    <citation type="submission" date="2019-02" db="EMBL/GenBank/DDBJ databases">
        <title>Deep-cultivation of Planctomycetes and their phenomic and genomic characterization uncovers novel biology.</title>
        <authorList>
            <person name="Wiegand S."/>
            <person name="Jogler M."/>
            <person name="Boedeker C."/>
            <person name="Pinto D."/>
            <person name="Vollmers J."/>
            <person name="Rivas-Marin E."/>
            <person name="Kohn T."/>
            <person name="Peeters S.H."/>
            <person name="Heuer A."/>
            <person name="Rast P."/>
            <person name="Oberbeckmann S."/>
            <person name="Bunk B."/>
            <person name="Jeske O."/>
            <person name="Meyerdierks A."/>
            <person name="Storesund J.E."/>
            <person name="Kallscheuer N."/>
            <person name="Luecker S."/>
            <person name="Lage O.M."/>
            <person name="Pohl T."/>
            <person name="Merkel B.J."/>
            <person name="Hornburger P."/>
            <person name="Mueller R.-W."/>
            <person name="Bruemmer F."/>
            <person name="Labrenz M."/>
            <person name="Spormann A.M."/>
            <person name="Op den Camp H."/>
            <person name="Overmann J."/>
            <person name="Amann R."/>
            <person name="Jetten M.S.M."/>
            <person name="Mascher T."/>
            <person name="Medema M.H."/>
            <person name="Devos D.P."/>
            <person name="Kaster A.-K."/>
            <person name="Ovreas L."/>
            <person name="Rohde M."/>
            <person name="Galperin M.Y."/>
            <person name="Jogler C."/>
        </authorList>
    </citation>
    <scope>NUCLEOTIDE SEQUENCE [LARGE SCALE GENOMIC DNA]</scope>
    <source>
        <strain evidence="4 5">Mal52</strain>
    </source>
</reference>
<dbReference type="PANTHER" id="PTHR22990">
    <property type="entry name" value="F-BOX ONLY PROTEIN"/>
    <property type="match status" value="1"/>
</dbReference>
<dbReference type="InterPro" id="IPR039448">
    <property type="entry name" value="Beta_helix"/>
</dbReference>
<dbReference type="Gene3D" id="2.160.20.10">
    <property type="entry name" value="Single-stranded right-handed beta-helix, Pectin lyase-like"/>
    <property type="match status" value="1"/>
</dbReference>
<dbReference type="RefSeq" id="WP_231962410.1">
    <property type="nucleotide sequence ID" value="NZ_CP036276.1"/>
</dbReference>
<dbReference type="GO" id="GO:0016829">
    <property type="term" value="F:lyase activity"/>
    <property type="evidence" value="ECO:0007669"/>
    <property type="project" value="UniProtKB-KW"/>
</dbReference>
<evidence type="ECO:0000313" key="4">
    <source>
        <dbReference type="EMBL" id="QDU46036.1"/>
    </source>
</evidence>
<keyword evidence="5" id="KW-1185">Reference proteome</keyword>